<evidence type="ECO:0000256" key="1">
    <source>
        <dbReference type="SAM" id="SignalP"/>
    </source>
</evidence>
<evidence type="ECO:0000313" key="3">
    <source>
        <dbReference type="Proteomes" id="UP000198728"/>
    </source>
</evidence>
<sequence>MRRLSPLRLGLSILLLGAAPALAQQWSSAVVENGQRAGGLITVDEKTLAIGCAEDTGSALSFVLSGGPHAGMKNEDGVADSLTMRISVSGSSAGEYPVDGFFVEAEGTFVGRLTASDRMLRDFAQGSTLTLQSAGGEQVFSAPMRGTGAFRREMGAACGI</sequence>
<dbReference type="RefSeq" id="WP_143089865.1">
    <property type="nucleotide sequence ID" value="NZ_FOLG01000006.1"/>
</dbReference>
<name>A0A1I1KDN8_9RHOB</name>
<dbReference type="Proteomes" id="UP000198728">
    <property type="component" value="Unassembled WGS sequence"/>
</dbReference>
<organism evidence="2 3">
    <name type="scientific">Tropicimonas isoalkanivorans</name>
    <dbReference type="NCBI Taxonomy" id="441112"/>
    <lineage>
        <taxon>Bacteria</taxon>
        <taxon>Pseudomonadati</taxon>
        <taxon>Pseudomonadota</taxon>
        <taxon>Alphaproteobacteria</taxon>
        <taxon>Rhodobacterales</taxon>
        <taxon>Roseobacteraceae</taxon>
        <taxon>Tropicimonas</taxon>
    </lineage>
</organism>
<gene>
    <name evidence="2" type="ORF">SAMN04488094_10655</name>
</gene>
<dbReference type="AlphaFoldDB" id="A0A1I1KDN8"/>
<feature type="signal peptide" evidence="1">
    <location>
        <begin position="1"/>
        <end position="23"/>
    </location>
</feature>
<dbReference type="EMBL" id="FOLG01000006">
    <property type="protein sequence ID" value="SFC55670.1"/>
    <property type="molecule type" value="Genomic_DNA"/>
</dbReference>
<feature type="chain" id="PRO_5011571949" evidence="1">
    <location>
        <begin position="24"/>
        <end position="160"/>
    </location>
</feature>
<protein>
    <submittedName>
        <fullName evidence="2">Uncharacterized protein</fullName>
    </submittedName>
</protein>
<proteinExistence type="predicted"/>
<keyword evidence="3" id="KW-1185">Reference proteome</keyword>
<accession>A0A1I1KDN8</accession>
<keyword evidence="1" id="KW-0732">Signal</keyword>
<reference evidence="2 3" key="1">
    <citation type="submission" date="2016-10" db="EMBL/GenBank/DDBJ databases">
        <authorList>
            <person name="de Groot N.N."/>
        </authorList>
    </citation>
    <scope>NUCLEOTIDE SEQUENCE [LARGE SCALE GENOMIC DNA]</scope>
    <source>
        <strain evidence="2 3">DSM 19548</strain>
    </source>
</reference>
<dbReference type="OrthoDB" id="7864289at2"/>
<evidence type="ECO:0000313" key="2">
    <source>
        <dbReference type="EMBL" id="SFC55670.1"/>
    </source>
</evidence>